<reference evidence="2" key="1">
    <citation type="journal article" date="2013" name="Environ. Microbiol.">
        <title>Microbiota from the distal guts of lean and obese adolescents exhibit partial functional redundancy besides clear differences in community structure.</title>
        <authorList>
            <person name="Ferrer M."/>
            <person name="Ruiz A."/>
            <person name="Lanza F."/>
            <person name="Haange S.B."/>
            <person name="Oberbach A."/>
            <person name="Till H."/>
            <person name="Bargiela R."/>
            <person name="Campoy C."/>
            <person name="Segura M.T."/>
            <person name="Richter M."/>
            <person name="von Bergen M."/>
            <person name="Seifert J."/>
            <person name="Suarez A."/>
        </authorList>
    </citation>
    <scope>NUCLEOTIDE SEQUENCE</scope>
</reference>
<keyword evidence="1" id="KW-1133">Transmembrane helix</keyword>
<comment type="caution">
    <text evidence="2">The sequence shown here is derived from an EMBL/GenBank/DDBJ whole genome shotgun (WGS) entry which is preliminary data.</text>
</comment>
<feature type="non-terminal residue" evidence="2">
    <location>
        <position position="147"/>
    </location>
</feature>
<feature type="transmembrane region" description="Helical" evidence="1">
    <location>
        <begin position="29"/>
        <end position="48"/>
    </location>
</feature>
<dbReference type="EMBL" id="AJWZ01005644">
    <property type="protein sequence ID" value="EKC62009.1"/>
    <property type="molecule type" value="Genomic_DNA"/>
</dbReference>
<gene>
    <name evidence="2" type="ORF">OBE_08192</name>
</gene>
<organism evidence="2">
    <name type="scientific">human gut metagenome</name>
    <dbReference type="NCBI Taxonomy" id="408170"/>
    <lineage>
        <taxon>unclassified sequences</taxon>
        <taxon>metagenomes</taxon>
        <taxon>organismal metagenomes</taxon>
    </lineage>
</organism>
<dbReference type="AlphaFoldDB" id="K1T358"/>
<evidence type="ECO:0000256" key="1">
    <source>
        <dbReference type="SAM" id="Phobius"/>
    </source>
</evidence>
<protein>
    <submittedName>
        <fullName evidence="2">Cytochrome d ubiquinol oxidase, subunit II</fullName>
    </submittedName>
</protein>
<feature type="transmembrane region" description="Helical" evidence="1">
    <location>
        <begin position="110"/>
        <end position="133"/>
    </location>
</feature>
<dbReference type="GO" id="GO:0005886">
    <property type="term" value="C:plasma membrane"/>
    <property type="evidence" value="ECO:0007669"/>
    <property type="project" value="UniProtKB-SubCell"/>
</dbReference>
<keyword evidence="1" id="KW-0812">Transmembrane</keyword>
<keyword evidence="1" id="KW-0472">Membrane</keyword>
<evidence type="ECO:0000313" key="2">
    <source>
        <dbReference type="EMBL" id="EKC62009.1"/>
    </source>
</evidence>
<accession>K1T358</accession>
<name>K1T358_9ZZZZ</name>
<feature type="transmembrane region" description="Helical" evidence="1">
    <location>
        <begin position="69"/>
        <end position="90"/>
    </location>
</feature>
<sequence>MANLGGDTTISQWTTPWHGLEAVLDYRNVALGLAVLFLSRMLALHYFMNDIDDTQIRERSRRRSLCAAGTFLVFFLVFLVSLLFAQGWSVDPATGIIAPEPYKYLHNLLAMPYVGIGLLAGVALVLWSIWLGWRGSRKAIWLSGSGT</sequence>
<proteinExistence type="predicted"/>